<dbReference type="PIRSF" id="PIRSF026782">
    <property type="entry name" value="CbiD"/>
    <property type="match status" value="1"/>
</dbReference>
<evidence type="ECO:0000256" key="2">
    <source>
        <dbReference type="ARBA" id="ARBA00022603"/>
    </source>
</evidence>
<sequence length="380" mass="40608">MSNNFTLKDGKKLRCGYTTGSCAAAAAKAAACMLLSQKTVSMVRIETPSGTILELEPEDIMFQSDAVQCAVRKDAGDDPDITNGILVYAAVRKTNTGFAIHGGEGVGQVTKPGLACAVGEAAINPVPRRMIAAALQEAAVQNGYTGGLSVIIFIPEGKMLAAKTFNPRLGIVGGLSVLGTSGIVKPMSEQALIDTIHIEMNSRKAAGETHLLAFFGNYGVDFSRDILHIDVSQRITCSNFVGEMLDYAVYCGFEDVLLIGHMGKLVKMAQGIMNTHSRCADGRTTFLSMAAMLAGASRTTGQAIYDSLTTDEAVKILQAAAVLEPVIAQVTDKIEFYMEHRVLNTLRVGAVLFSNTYGVLGYTSQARELLTLHEKKERDI</sequence>
<evidence type="ECO:0000256" key="4">
    <source>
        <dbReference type="ARBA" id="ARBA00022691"/>
    </source>
</evidence>
<gene>
    <name evidence="5" type="primary">cbiD</name>
    <name evidence="6" type="ORF">AB840_00200</name>
</gene>
<dbReference type="GO" id="GO:0019251">
    <property type="term" value="P:anaerobic cobalamin biosynthetic process"/>
    <property type="evidence" value="ECO:0007669"/>
    <property type="project" value="UniProtKB-UniRule"/>
</dbReference>
<dbReference type="Proteomes" id="UP000036503">
    <property type="component" value="Unassembled WGS sequence"/>
</dbReference>
<evidence type="ECO:0000313" key="7">
    <source>
        <dbReference type="Proteomes" id="UP000036503"/>
    </source>
</evidence>
<keyword evidence="7" id="KW-1185">Reference proteome</keyword>
<dbReference type="SUPFAM" id="SSF111342">
    <property type="entry name" value="CbiD-like"/>
    <property type="match status" value="1"/>
</dbReference>
<dbReference type="GO" id="GO:0043780">
    <property type="term" value="F:cobalt-precorrin-5B C1-methyltransferase activity"/>
    <property type="evidence" value="ECO:0007669"/>
    <property type="project" value="RHEA"/>
</dbReference>
<evidence type="ECO:0000256" key="1">
    <source>
        <dbReference type="ARBA" id="ARBA00022573"/>
    </source>
</evidence>
<evidence type="ECO:0000256" key="3">
    <source>
        <dbReference type="ARBA" id="ARBA00022679"/>
    </source>
</evidence>
<dbReference type="EC" id="2.1.1.195" evidence="5"/>
<comment type="caution">
    <text evidence="6">The sequence shown here is derived from an EMBL/GenBank/DDBJ whole genome shotgun (WGS) entry which is preliminary data.</text>
</comment>
<comment type="function">
    <text evidence="5">Catalyzes the methylation of C-1 in cobalt-precorrin-5B to form cobalt-precorrin-6A.</text>
</comment>
<evidence type="ECO:0000256" key="5">
    <source>
        <dbReference type="HAMAP-Rule" id="MF_00787"/>
    </source>
</evidence>
<dbReference type="InterPro" id="IPR002748">
    <property type="entry name" value="CbiD"/>
</dbReference>
<dbReference type="STRING" id="39029.BSR42_02690"/>
<keyword evidence="3 5" id="KW-0808">Transferase</keyword>
<keyword evidence="4 5" id="KW-0949">S-adenosyl-L-methionine</keyword>
<dbReference type="UniPathway" id="UPA00148">
    <property type="reaction ID" value="UER00227"/>
</dbReference>
<comment type="similarity">
    <text evidence="5">Belongs to the CbiD family.</text>
</comment>
<dbReference type="InterPro" id="IPR036074">
    <property type="entry name" value="CbiD_sf"/>
</dbReference>
<organism evidence="6 7">
    <name type="scientific">Megasphaera cerevisiae DSM 20462</name>
    <dbReference type="NCBI Taxonomy" id="1122219"/>
    <lineage>
        <taxon>Bacteria</taxon>
        <taxon>Bacillati</taxon>
        <taxon>Bacillota</taxon>
        <taxon>Negativicutes</taxon>
        <taxon>Veillonellales</taxon>
        <taxon>Veillonellaceae</taxon>
        <taxon>Megasphaera</taxon>
    </lineage>
</organism>
<dbReference type="NCBIfam" id="TIGR00312">
    <property type="entry name" value="cbiD"/>
    <property type="match status" value="1"/>
</dbReference>
<accession>A0A0J6X084</accession>
<dbReference type="PANTHER" id="PTHR35863:SF1">
    <property type="entry name" value="COBALT-PRECORRIN-5B C(1)-METHYLTRANSFERASE"/>
    <property type="match status" value="1"/>
</dbReference>
<comment type="catalytic activity">
    <reaction evidence="5">
        <text>Co-precorrin-5B + S-adenosyl-L-methionine = Co-precorrin-6A + S-adenosyl-L-homocysteine</text>
        <dbReference type="Rhea" id="RHEA:26285"/>
        <dbReference type="ChEBI" id="CHEBI:57856"/>
        <dbReference type="ChEBI" id="CHEBI:59789"/>
        <dbReference type="ChEBI" id="CHEBI:60063"/>
        <dbReference type="ChEBI" id="CHEBI:60064"/>
        <dbReference type="EC" id="2.1.1.195"/>
    </reaction>
</comment>
<name>A0A0J6X084_9FIRM</name>
<evidence type="ECO:0000313" key="6">
    <source>
        <dbReference type="EMBL" id="KMO87938.1"/>
    </source>
</evidence>
<dbReference type="Gene3D" id="3.30.2110.10">
    <property type="entry name" value="CbiD-like"/>
    <property type="match status" value="1"/>
</dbReference>
<dbReference type="InParanoid" id="A0A0J6X084"/>
<proteinExistence type="inferred from homology"/>
<keyword evidence="1 5" id="KW-0169">Cobalamin biosynthesis</keyword>
<dbReference type="EMBL" id="LEKT01000001">
    <property type="protein sequence ID" value="KMO87938.1"/>
    <property type="molecule type" value="Genomic_DNA"/>
</dbReference>
<dbReference type="GO" id="GO:0032259">
    <property type="term" value="P:methylation"/>
    <property type="evidence" value="ECO:0007669"/>
    <property type="project" value="UniProtKB-KW"/>
</dbReference>
<dbReference type="Pfam" id="PF01888">
    <property type="entry name" value="CbiD"/>
    <property type="match status" value="1"/>
</dbReference>
<keyword evidence="2 5" id="KW-0489">Methyltransferase</keyword>
<protein>
    <recommendedName>
        <fullName evidence="5">Cobalt-precorrin-5B C(1)-methyltransferase</fullName>
        <ecNumber evidence="5">2.1.1.195</ecNumber>
    </recommendedName>
    <alternativeName>
        <fullName evidence="5">Cobalt-precorrin-6A synthase</fullName>
    </alternativeName>
</protein>
<dbReference type="AlphaFoldDB" id="A0A0J6X084"/>
<dbReference type="PATRIC" id="fig|1122219.3.peg.44"/>
<dbReference type="PANTHER" id="PTHR35863">
    <property type="entry name" value="COBALT-PRECORRIN-5B C(1)-METHYLTRANSFERASE"/>
    <property type="match status" value="1"/>
</dbReference>
<dbReference type="HAMAP" id="MF_00787">
    <property type="entry name" value="CbiD"/>
    <property type="match status" value="1"/>
</dbReference>
<comment type="pathway">
    <text evidence="5">Cofactor biosynthesis; adenosylcobalamin biosynthesis; cob(II)yrinate a,c-diamide from sirohydrochlorin (anaerobic route): step 6/10.</text>
</comment>
<reference evidence="6 7" key="1">
    <citation type="submission" date="2015-06" db="EMBL/GenBank/DDBJ databases">
        <title>Draft genome sequence of beer spoilage bacterium Megasphaera cerevisiae type strain 20462.</title>
        <authorList>
            <person name="Kutumbaka K."/>
            <person name="Pasmowitz J."/>
            <person name="Mategko J."/>
            <person name="Reyes D."/>
            <person name="Friedrich A."/>
            <person name="Han S."/>
            <person name="Martens-Habbena W."/>
            <person name="Neal-McKinney J."/>
            <person name="Janagama H.K."/>
            <person name="Nadala C."/>
            <person name="Samadpour M."/>
        </authorList>
    </citation>
    <scope>NUCLEOTIDE SEQUENCE [LARGE SCALE GENOMIC DNA]</scope>
    <source>
        <strain evidence="6 7">DSM 20462</strain>
    </source>
</reference>